<name>A0A0F9VBC5_9ZZZZ</name>
<sequence length="114" mass="12508">MVIRPAGVIFVNDDLVPGVQSVLAKQLHISEIIDGYTFDQRIIASPNYVNVVKQLDLRILVVRSLEELTNRALADVVLFVTHGQASVLNNKFGPPGITSAVTRLTWGKLSIWGV</sequence>
<reference evidence="1" key="1">
    <citation type="journal article" date="2015" name="Nature">
        <title>Complex archaea that bridge the gap between prokaryotes and eukaryotes.</title>
        <authorList>
            <person name="Spang A."/>
            <person name="Saw J.H."/>
            <person name="Jorgensen S.L."/>
            <person name="Zaremba-Niedzwiedzka K."/>
            <person name="Martijn J."/>
            <person name="Lind A.E."/>
            <person name="van Eijk R."/>
            <person name="Schleper C."/>
            <person name="Guy L."/>
            <person name="Ettema T.J."/>
        </authorList>
    </citation>
    <scope>NUCLEOTIDE SEQUENCE</scope>
</reference>
<proteinExistence type="predicted"/>
<gene>
    <name evidence="1" type="ORF">LCGC14_0427330</name>
</gene>
<comment type="caution">
    <text evidence="1">The sequence shown here is derived from an EMBL/GenBank/DDBJ whole genome shotgun (WGS) entry which is preliminary data.</text>
</comment>
<accession>A0A0F9VBC5</accession>
<dbReference type="EMBL" id="LAZR01000396">
    <property type="protein sequence ID" value="KKN70841.1"/>
    <property type="molecule type" value="Genomic_DNA"/>
</dbReference>
<organism evidence="1">
    <name type="scientific">marine sediment metagenome</name>
    <dbReference type="NCBI Taxonomy" id="412755"/>
    <lineage>
        <taxon>unclassified sequences</taxon>
        <taxon>metagenomes</taxon>
        <taxon>ecological metagenomes</taxon>
    </lineage>
</organism>
<evidence type="ECO:0000313" key="1">
    <source>
        <dbReference type="EMBL" id="KKN70841.1"/>
    </source>
</evidence>
<dbReference type="AlphaFoldDB" id="A0A0F9VBC5"/>
<protein>
    <submittedName>
        <fullName evidence="1">Uncharacterized protein</fullName>
    </submittedName>
</protein>